<evidence type="ECO:0000256" key="1">
    <source>
        <dbReference type="SAM" id="MobiDB-lite"/>
    </source>
</evidence>
<evidence type="ECO:0000313" key="2">
    <source>
        <dbReference type="EMBL" id="ETW81006.1"/>
    </source>
</evidence>
<dbReference type="eggNOG" id="ENOG502RC53">
    <property type="taxonomic scope" value="Eukaryota"/>
</dbReference>
<feature type="region of interest" description="Disordered" evidence="1">
    <location>
        <begin position="349"/>
        <end position="368"/>
    </location>
</feature>
<sequence length="632" mass="68738">MIDQVRMLSGPRASSTSSRRRVYSSGSSSLSDVPKTPLSAYSGIQEGSLGKNLTLIKMKRPAAQSSSPSQTGDYLKTGFSRIQADTTLISLPPMPDWLNDTLLGLQASHPLRRLIPTTNDPLPAEPPFPVKEYQGPNPNQNEIGDEDASVFAFQPPCLDSLPLVGSDPTTARIYADPNNDVAAEFASDNLPEFSVHTADLLLVPASNADYDYAVRVPDALPFSTPGPASYVSVARHFDAQPAQVFSDDISRAFSHPGPGSTLSSVSPQLIRNASHLEESGVQYPTLLARSPVMASSPLNAHLDTPPSLFKHLPAYVISPSSSPPPSSTHRNPHLKQDISISTALHISNPFSTPGPTYRKSSHTSSSPSSAIQYDFVDQVDVDPDSLDFHWAPFIRDRLVDIQDGVSEGDGNYSASAHSGFQLRPRFGGNQESSDIYSPVNNEHSHRHSGSDSHLPVRSQPTQYPDPEQQHPFYHHQWNRSDGAGPEVYSLEPNTHIDERHSDRVPAEGQLPPSPSTSNIEEFDWEVLPPSSRQPVERASTLLPISETCGTHLPDPRPPLGAFAPAPGIFVSPLRAPGCTGSRKPSEDRGIQPLRRHTQASASSDPGNKYMMPKPLFCHGHYRIYPDRTIALC</sequence>
<feature type="region of interest" description="Disordered" evidence="1">
    <location>
        <begin position="421"/>
        <end position="490"/>
    </location>
</feature>
<organism evidence="2 3">
    <name type="scientific">Heterobasidion irregulare (strain TC 32-1)</name>
    <dbReference type="NCBI Taxonomy" id="747525"/>
    <lineage>
        <taxon>Eukaryota</taxon>
        <taxon>Fungi</taxon>
        <taxon>Dikarya</taxon>
        <taxon>Basidiomycota</taxon>
        <taxon>Agaricomycotina</taxon>
        <taxon>Agaricomycetes</taxon>
        <taxon>Russulales</taxon>
        <taxon>Bondarzewiaceae</taxon>
        <taxon>Heterobasidion</taxon>
        <taxon>Heterobasidion annosum species complex</taxon>
    </lineage>
</organism>
<dbReference type="KEGG" id="hir:HETIRDRAFT_169753"/>
<protein>
    <submittedName>
        <fullName evidence="2">Uncharacterized protein</fullName>
    </submittedName>
</protein>
<gene>
    <name evidence="2" type="ORF">HETIRDRAFT_169753</name>
</gene>
<feature type="compositionally biased region" description="Low complexity" evidence="1">
    <location>
        <begin position="9"/>
        <end position="31"/>
    </location>
</feature>
<dbReference type="EMBL" id="KI925459">
    <property type="protein sequence ID" value="ETW81006.1"/>
    <property type="molecule type" value="Genomic_DNA"/>
</dbReference>
<proteinExistence type="predicted"/>
<dbReference type="GeneID" id="20668236"/>
<dbReference type="AlphaFoldDB" id="W4K7G5"/>
<dbReference type="HOGENOM" id="CLU_370928_0_0_1"/>
<feature type="region of interest" description="Disordered" evidence="1">
    <location>
        <begin position="574"/>
        <end position="609"/>
    </location>
</feature>
<feature type="region of interest" description="Disordered" evidence="1">
    <location>
        <begin position="1"/>
        <end position="44"/>
    </location>
</feature>
<feature type="compositionally biased region" description="Polar residues" evidence="1">
    <location>
        <begin position="429"/>
        <end position="441"/>
    </location>
</feature>
<evidence type="ECO:0000313" key="3">
    <source>
        <dbReference type="Proteomes" id="UP000030671"/>
    </source>
</evidence>
<keyword evidence="3" id="KW-1185">Reference proteome</keyword>
<dbReference type="InParanoid" id="W4K7G5"/>
<name>W4K7G5_HETIT</name>
<reference evidence="2 3" key="1">
    <citation type="journal article" date="2012" name="New Phytol.">
        <title>Insight into trade-off between wood decay and parasitism from the genome of a fungal forest pathogen.</title>
        <authorList>
            <person name="Olson A."/>
            <person name="Aerts A."/>
            <person name="Asiegbu F."/>
            <person name="Belbahri L."/>
            <person name="Bouzid O."/>
            <person name="Broberg A."/>
            <person name="Canback B."/>
            <person name="Coutinho P.M."/>
            <person name="Cullen D."/>
            <person name="Dalman K."/>
            <person name="Deflorio G."/>
            <person name="van Diepen L.T."/>
            <person name="Dunand C."/>
            <person name="Duplessis S."/>
            <person name="Durling M."/>
            <person name="Gonthier P."/>
            <person name="Grimwood J."/>
            <person name="Fossdal C.G."/>
            <person name="Hansson D."/>
            <person name="Henrissat B."/>
            <person name="Hietala A."/>
            <person name="Himmelstrand K."/>
            <person name="Hoffmeister D."/>
            <person name="Hogberg N."/>
            <person name="James T.Y."/>
            <person name="Karlsson M."/>
            <person name="Kohler A."/>
            <person name="Kues U."/>
            <person name="Lee Y.H."/>
            <person name="Lin Y.C."/>
            <person name="Lind M."/>
            <person name="Lindquist E."/>
            <person name="Lombard V."/>
            <person name="Lucas S."/>
            <person name="Lunden K."/>
            <person name="Morin E."/>
            <person name="Murat C."/>
            <person name="Park J."/>
            <person name="Raffaello T."/>
            <person name="Rouze P."/>
            <person name="Salamov A."/>
            <person name="Schmutz J."/>
            <person name="Solheim H."/>
            <person name="Stahlberg J."/>
            <person name="Velez H."/>
            <person name="de Vries R.P."/>
            <person name="Wiebenga A."/>
            <person name="Woodward S."/>
            <person name="Yakovlev I."/>
            <person name="Garbelotto M."/>
            <person name="Martin F."/>
            <person name="Grigoriev I.V."/>
            <person name="Stenlid J."/>
        </authorList>
    </citation>
    <scope>NUCLEOTIDE SEQUENCE [LARGE SCALE GENOMIC DNA]</scope>
    <source>
        <strain evidence="2 3">TC 32-1</strain>
    </source>
</reference>
<dbReference type="Proteomes" id="UP000030671">
    <property type="component" value="Unassembled WGS sequence"/>
</dbReference>
<dbReference type="RefSeq" id="XP_009547689.1">
    <property type="nucleotide sequence ID" value="XM_009549394.1"/>
</dbReference>
<accession>W4K7G5</accession>
<dbReference type="OrthoDB" id="3271158at2759"/>